<comment type="function">
    <text evidence="9">Nucleotidase that shows phosphatase activity on nucleoside 5'-monophosphates.</text>
</comment>
<dbReference type="Gene3D" id="3.40.1210.10">
    <property type="entry name" value="Survival protein SurE-like phosphatase/nucleotidase"/>
    <property type="match status" value="1"/>
</dbReference>
<evidence type="ECO:0000256" key="8">
    <source>
        <dbReference type="ARBA" id="ARBA00022801"/>
    </source>
</evidence>
<keyword evidence="8 9" id="KW-0378">Hydrolase</keyword>
<dbReference type="AlphaFoldDB" id="A0A0L0W819"/>
<feature type="domain" description="Survival protein SurE-like phosphatase/nucleotidase" evidence="10">
    <location>
        <begin position="3"/>
        <end position="189"/>
    </location>
</feature>
<evidence type="ECO:0000256" key="5">
    <source>
        <dbReference type="ARBA" id="ARBA00022490"/>
    </source>
</evidence>
<dbReference type="Proteomes" id="UP000037267">
    <property type="component" value="Unassembled WGS sequence"/>
</dbReference>
<comment type="similarity">
    <text evidence="4 9">Belongs to the SurE nucleotidase family.</text>
</comment>
<dbReference type="InterPro" id="IPR036523">
    <property type="entry name" value="SurE-like_sf"/>
</dbReference>
<dbReference type="GO" id="GO:0000166">
    <property type="term" value="F:nucleotide binding"/>
    <property type="evidence" value="ECO:0007669"/>
    <property type="project" value="UniProtKB-KW"/>
</dbReference>
<dbReference type="GO" id="GO:0008254">
    <property type="term" value="F:3'-nucleotidase activity"/>
    <property type="evidence" value="ECO:0007669"/>
    <property type="project" value="TreeGrafter"/>
</dbReference>
<dbReference type="NCBIfam" id="NF001490">
    <property type="entry name" value="PRK00346.1-4"/>
    <property type="match status" value="1"/>
</dbReference>
<evidence type="ECO:0000256" key="9">
    <source>
        <dbReference type="HAMAP-Rule" id="MF_00060"/>
    </source>
</evidence>
<dbReference type="InterPro" id="IPR002828">
    <property type="entry name" value="SurE-like_Pase/nucleotidase"/>
</dbReference>
<comment type="catalytic activity">
    <reaction evidence="1 9">
        <text>a ribonucleoside 5'-phosphate + H2O = a ribonucleoside + phosphate</text>
        <dbReference type="Rhea" id="RHEA:12484"/>
        <dbReference type="ChEBI" id="CHEBI:15377"/>
        <dbReference type="ChEBI" id="CHEBI:18254"/>
        <dbReference type="ChEBI" id="CHEBI:43474"/>
        <dbReference type="ChEBI" id="CHEBI:58043"/>
        <dbReference type="EC" id="3.1.3.5"/>
    </reaction>
</comment>
<gene>
    <name evidence="9 11" type="primary">surE</name>
    <name evidence="11" type="ORF">CLPU_17c00650</name>
</gene>
<dbReference type="OrthoDB" id="9780815at2"/>
<feature type="binding site" evidence="9">
    <location>
        <position position="8"/>
    </location>
    <ligand>
        <name>a divalent metal cation</name>
        <dbReference type="ChEBI" id="CHEBI:60240"/>
    </ligand>
</feature>
<sequence length="251" mass="27468">MRILVTNDDGIDAIGLKELARSLTDIGEVVVVAPSEEKSAISHAITMHHPLRISKIDNYIDGVEAWSITGTPSDCVKIAIETLLNWKPDIVISGINNGGNLGTDVIYSGTVSAAIEGALHGISAIAVSAVAKDGKLNYKTSSYYILKLVKMVIKNSDSNNFLININIPSLDIDNIKGIKVTELGVRKYDNSFIERKDPLGRQYYWLSGSLADVENKDESDIKAVEDGFISITPLQTDLTNYNLIEKMKTWI</sequence>
<evidence type="ECO:0000256" key="6">
    <source>
        <dbReference type="ARBA" id="ARBA00022723"/>
    </source>
</evidence>
<dbReference type="GO" id="GO:0005737">
    <property type="term" value="C:cytoplasm"/>
    <property type="evidence" value="ECO:0007669"/>
    <property type="project" value="UniProtKB-SubCell"/>
</dbReference>
<dbReference type="PANTHER" id="PTHR30457">
    <property type="entry name" value="5'-NUCLEOTIDASE SURE"/>
    <property type="match status" value="1"/>
</dbReference>
<dbReference type="GO" id="GO:0004309">
    <property type="term" value="F:exopolyphosphatase activity"/>
    <property type="evidence" value="ECO:0007669"/>
    <property type="project" value="TreeGrafter"/>
</dbReference>
<dbReference type="STRING" id="1503.CLPU_17c00650"/>
<protein>
    <recommendedName>
        <fullName evidence="9">5'-nucleotidase SurE</fullName>
        <ecNumber evidence="9">3.1.3.5</ecNumber>
    </recommendedName>
    <alternativeName>
        <fullName evidence="9">Nucleoside 5'-monophosphate phosphohydrolase</fullName>
    </alternativeName>
</protein>
<keyword evidence="5 9" id="KW-0963">Cytoplasm</keyword>
<comment type="caution">
    <text evidence="11">The sequence shown here is derived from an EMBL/GenBank/DDBJ whole genome shotgun (WGS) entry which is preliminary data.</text>
</comment>
<evidence type="ECO:0000256" key="2">
    <source>
        <dbReference type="ARBA" id="ARBA00001946"/>
    </source>
</evidence>
<dbReference type="NCBIfam" id="TIGR00087">
    <property type="entry name" value="surE"/>
    <property type="match status" value="1"/>
</dbReference>
<comment type="subcellular location">
    <subcellularLocation>
        <location evidence="3 9">Cytoplasm</location>
    </subcellularLocation>
</comment>
<dbReference type="GO" id="GO:0046872">
    <property type="term" value="F:metal ion binding"/>
    <property type="evidence" value="ECO:0007669"/>
    <property type="project" value="UniProtKB-UniRule"/>
</dbReference>
<keyword evidence="6 9" id="KW-0479">Metal-binding</keyword>
<comment type="cofactor">
    <cofactor evidence="2">
        <name>Mg(2+)</name>
        <dbReference type="ChEBI" id="CHEBI:18420"/>
    </cofactor>
</comment>
<dbReference type="RefSeq" id="WP_050356279.1">
    <property type="nucleotide sequence ID" value="NZ_LGSS01000017.1"/>
</dbReference>
<dbReference type="InterPro" id="IPR030048">
    <property type="entry name" value="SurE"/>
</dbReference>
<dbReference type="PATRIC" id="fig|1503.3.peg.744"/>
<dbReference type="SUPFAM" id="SSF64167">
    <property type="entry name" value="SurE-like"/>
    <property type="match status" value="1"/>
</dbReference>
<dbReference type="EC" id="3.1.3.5" evidence="9"/>
<proteinExistence type="inferred from homology"/>
<feature type="binding site" evidence="9">
    <location>
        <position position="9"/>
    </location>
    <ligand>
        <name>a divalent metal cation</name>
        <dbReference type="ChEBI" id="CHEBI:60240"/>
    </ligand>
</feature>
<dbReference type="PANTHER" id="PTHR30457:SF12">
    <property type="entry name" value="5'_3'-NUCLEOTIDASE SURE"/>
    <property type="match status" value="1"/>
</dbReference>
<dbReference type="FunFam" id="3.40.1210.10:FF:000001">
    <property type="entry name" value="5'/3'-nucleotidase SurE"/>
    <property type="match status" value="1"/>
</dbReference>
<evidence type="ECO:0000313" key="12">
    <source>
        <dbReference type="Proteomes" id="UP000037267"/>
    </source>
</evidence>
<dbReference type="Pfam" id="PF01975">
    <property type="entry name" value="SurE"/>
    <property type="match status" value="1"/>
</dbReference>
<feature type="binding site" evidence="9">
    <location>
        <position position="39"/>
    </location>
    <ligand>
        <name>a divalent metal cation</name>
        <dbReference type="ChEBI" id="CHEBI:60240"/>
    </ligand>
</feature>
<dbReference type="NCBIfam" id="NF001492">
    <property type="entry name" value="PRK00346.2-2"/>
    <property type="match status" value="1"/>
</dbReference>
<organism evidence="11 12">
    <name type="scientific">Gottschalkia purinilytica</name>
    <name type="common">Clostridium purinilyticum</name>
    <dbReference type="NCBI Taxonomy" id="1503"/>
    <lineage>
        <taxon>Bacteria</taxon>
        <taxon>Bacillati</taxon>
        <taxon>Bacillota</taxon>
        <taxon>Tissierellia</taxon>
        <taxon>Tissierellales</taxon>
        <taxon>Gottschalkiaceae</taxon>
        <taxon>Gottschalkia</taxon>
    </lineage>
</organism>
<evidence type="ECO:0000256" key="1">
    <source>
        <dbReference type="ARBA" id="ARBA00000815"/>
    </source>
</evidence>
<name>A0A0L0W819_GOTPU</name>
<comment type="cofactor">
    <cofactor evidence="9">
        <name>a divalent metal cation</name>
        <dbReference type="ChEBI" id="CHEBI:60240"/>
    </cofactor>
    <text evidence="9">Binds 1 divalent metal cation per subunit.</text>
</comment>
<evidence type="ECO:0000256" key="4">
    <source>
        <dbReference type="ARBA" id="ARBA00011062"/>
    </source>
</evidence>
<evidence type="ECO:0000313" key="11">
    <source>
        <dbReference type="EMBL" id="KNF07440.1"/>
    </source>
</evidence>
<keyword evidence="7 9" id="KW-0547">Nucleotide-binding</keyword>
<evidence type="ECO:0000256" key="7">
    <source>
        <dbReference type="ARBA" id="ARBA00022741"/>
    </source>
</evidence>
<keyword evidence="12" id="KW-1185">Reference proteome</keyword>
<dbReference type="HAMAP" id="MF_00060">
    <property type="entry name" value="SurE"/>
    <property type="match status" value="1"/>
</dbReference>
<feature type="binding site" evidence="9">
    <location>
        <position position="96"/>
    </location>
    <ligand>
        <name>a divalent metal cation</name>
        <dbReference type="ChEBI" id="CHEBI:60240"/>
    </ligand>
</feature>
<reference evidence="12" key="1">
    <citation type="submission" date="2015-07" db="EMBL/GenBank/DDBJ databases">
        <title>Draft genome sequence of the purine-degrading Gottschalkia purinilyticum DSM 1384 (formerly Clostridium purinilyticum).</title>
        <authorList>
            <person name="Poehlein A."/>
            <person name="Schiel-Bengelsdorf B."/>
            <person name="Bengelsdorf F.R."/>
            <person name="Daniel R."/>
            <person name="Duerre P."/>
        </authorList>
    </citation>
    <scope>NUCLEOTIDE SEQUENCE [LARGE SCALE GENOMIC DNA]</scope>
    <source>
        <strain evidence="12">DSM 1384</strain>
    </source>
</reference>
<dbReference type="GO" id="GO:0008253">
    <property type="term" value="F:5'-nucleotidase activity"/>
    <property type="evidence" value="ECO:0007669"/>
    <property type="project" value="UniProtKB-UniRule"/>
</dbReference>
<accession>A0A0L0W819</accession>
<evidence type="ECO:0000256" key="3">
    <source>
        <dbReference type="ARBA" id="ARBA00004496"/>
    </source>
</evidence>
<evidence type="ECO:0000259" key="10">
    <source>
        <dbReference type="Pfam" id="PF01975"/>
    </source>
</evidence>
<dbReference type="EMBL" id="LGSS01000017">
    <property type="protein sequence ID" value="KNF07440.1"/>
    <property type="molecule type" value="Genomic_DNA"/>
</dbReference>